<organism evidence="1 2">
    <name type="scientific">Iris pallida</name>
    <name type="common">Sweet iris</name>
    <dbReference type="NCBI Taxonomy" id="29817"/>
    <lineage>
        <taxon>Eukaryota</taxon>
        <taxon>Viridiplantae</taxon>
        <taxon>Streptophyta</taxon>
        <taxon>Embryophyta</taxon>
        <taxon>Tracheophyta</taxon>
        <taxon>Spermatophyta</taxon>
        <taxon>Magnoliopsida</taxon>
        <taxon>Liliopsida</taxon>
        <taxon>Asparagales</taxon>
        <taxon>Iridaceae</taxon>
        <taxon>Iridoideae</taxon>
        <taxon>Irideae</taxon>
        <taxon>Iris</taxon>
    </lineage>
</organism>
<gene>
    <name evidence="1" type="ORF">M6B38_355325</name>
</gene>
<sequence length="75" mass="8331">MIQDHRYHFSAVAESLPPADGGFATTSFSITRRPPLPGLLPSSDPHPADLCRFATLRTKLLNFFGRPILLIKKIN</sequence>
<dbReference type="EMBL" id="JANAVB010017715">
    <property type="protein sequence ID" value="KAJ6830227.1"/>
    <property type="molecule type" value="Genomic_DNA"/>
</dbReference>
<dbReference type="Proteomes" id="UP001140949">
    <property type="component" value="Unassembled WGS sequence"/>
</dbReference>
<evidence type="ECO:0000313" key="2">
    <source>
        <dbReference type="Proteomes" id="UP001140949"/>
    </source>
</evidence>
<dbReference type="AlphaFoldDB" id="A0AAX6GPJ0"/>
<reference evidence="1" key="1">
    <citation type="journal article" date="2023" name="GigaByte">
        <title>Genome assembly of the bearded iris, Iris pallida Lam.</title>
        <authorList>
            <person name="Bruccoleri R.E."/>
            <person name="Oakeley E.J."/>
            <person name="Faust A.M.E."/>
            <person name="Altorfer M."/>
            <person name="Dessus-Babus S."/>
            <person name="Burckhardt D."/>
            <person name="Oertli M."/>
            <person name="Naumann U."/>
            <person name="Petersen F."/>
            <person name="Wong J."/>
        </authorList>
    </citation>
    <scope>NUCLEOTIDE SEQUENCE</scope>
    <source>
        <strain evidence="1">GSM-AAB239-AS_SAM_17_03QT</strain>
    </source>
</reference>
<reference evidence="1" key="2">
    <citation type="submission" date="2023-04" db="EMBL/GenBank/DDBJ databases">
        <authorList>
            <person name="Bruccoleri R.E."/>
            <person name="Oakeley E.J."/>
            <person name="Faust A.-M."/>
            <person name="Dessus-Babus S."/>
            <person name="Altorfer M."/>
            <person name="Burckhardt D."/>
            <person name="Oertli M."/>
            <person name="Naumann U."/>
            <person name="Petersen F."/>
            <person name="Wong J."/>
        </authorList>
    </citation>
    <scope>NUCLEOTIDE SEQUENCE</scope>
    <source>
        <strain evidence="1">GSM-AAB239-AS_SAM_17_03QT</strain>
        <tissue evidence="1">Leaf</tissue>
    </source>
</reference>
<accession>A0AAX6GPJ0</accession>
<evidence type="ECO:0000313" key="1">
    <source>
        <dbReference type="EMBL" id="KAJ6830227.1"/>
    </source>
</evidence>
<proteinExistence type="predicted"/>
<name>A0AAX6GPJ0_IRIPA</name>
<comment type="caution">
    <text evidence="1">The sequence shown here is derived from an EMBL/GenBank/DDBJ whole genome shotgun (WGS) entry which is preliminary data.</text>
</comment>
<keyword evidence="2" id="KW-1185">Reference proteome</keyword>
<protein>
    <submittedName>
        <fullName evidence="1">Uncharacterized protein</fullName>
    </submittedName>
</protein>